<dbReference type="PANTHER" id="PTHR34385:SF1">
    <property type="entry name" value="PEPTIDOGLYCAN L-ALANYL-D-GLUTAMATE ENDOPEPTIDASE CWLK"/>
    <property type="match status" value="1"/>
</dbReference>
<dbReference type="GO" id="GO:0008233">
    <property type="term" value="F:peptidase activity"/>
    <property type="evidence" value="ECO:0007669"/>
    <property type="project" value="InterPro"/>
</dbReference>
<keyword evidence="2" id="KW-0472">Membrane</keyword>
<gene>
    <name evidence="4" type="ORF">MiSe_67030</name>
</gene>
<name>A0AAV3WLH5_9CYAN</name>
<evidence type="ECO:0000256" key="1">
    <source>
        <dbReference type="SAM" id="MobiDB-lite"/>
    </source>
</evidence>
<keyword evidence="2" id="KW-0812">Transmembrane</keyword>
<dbReference type="InterPro" id="IPR003709">
    <property type="entry name" value="VanY-like_core_dom"/>
</dbReference>
<organism evidence="4 5">
    <name type="scientific">Microseira wollei NIES-4236</name>
    <dbReference type="NCBI Taxonomy" id="2530354"/>
    <lineage>
        <taxon>Bacteria</taxon>
        <taxon>Bacillati</taxon>
        <taxon>Cyanobacteriota</taxon>
        <taxon>Cyanophyceae</taxon>
        <taxon>Oscillatoriophycideae</taxon>
        <taxon>Aerosakkonematales</taxon>
        <taxon>Aerosakkonemataceae</taxon>
        <taxon>Microseira</taxon>
    </lineage>
</organism>
<feature type="domain" description="D-alanyl-D-alanine carboxypeptidase-like core" evidence="3">
    <location>
        <begin position="129"/>
        <end position="259"/>
    </location>
</feature>
<feature type="compositionally biased region" description="Low complexity" evidence="1">
    <location>
        <begin position="82"/>
        <end position="99"/>
    </location>
</feature>
<evidence type="ECO:0000256" key="2">
    <source>
        <dbReference type="SAM" id="Phobius"/>
    </source>
</evidence>
<evidence type="ECO:0000259" key="3">
    <source>
        <dbReference type="Pfam" id="PF02557"/>
    </source>
</evidence>
<dbReference type="InterPro" id="IPR009045">
    <property type="entry name" value="Zn_M74/Hedgehog-like"/>
</dbReference>
<reference evidence="4" key="1">
    <citation type="submission" date="2019-10" db="EMBL/GenBank/DDBJ databases">
        <title>Draft genome sequece of Microseira wollei NIES-4236.</title>
        <authorList>
            <person name="Yamaguchi H."/>
            <person name="Suzuki S."/>
            <person name="Kawachi M."/>
        </authorList>
    </citation>
    <scope>NUCLEOTIDE SEQUENCE</scope>
    <source>
        <strain evidence="4">NIES-4236</strain>
    </source>
</reference>
<dbReference type="GO" id="GO:0006508">
    <property type="term" value="P:proteolysis"/>
    <property type="evidence" value="ECO:0007669"/>
    <property type="project" value="InterPro"/>
</dbReference>
<feature type="region of interest" description="Disordered" evidence="1">
    <location>
        <begin position="1"/>
        <end position="22"/>
    </location>
</feature>
<dbReference type="SUPFAM" id="SSF55166">
    <property type="entry name" value="Hedgehog/DD-peptidase"/>
    <property type="match status" value="1"/>
</dbReference>
<evidence type="ECO:0000313" key="5">
    <source>
        <dbReference type="Proteomes" id="UP001050975"/>
    </source>
</evidence>
<evidence type="ECO:0000313" key="4">
    <source>
        <dbReference type="EMBL" id="GET41889.1"/>
    </source>
</evidence>
<dbReference type="InterPro" id="IPR052179">
    <property type="entry name" value="DD-CPase-like"/>
</dbReference>
<dbReference type="CDD" id="cd14852">
    <property type="entry name" value="LD-carboxypeptidase"/>
    <property type="match status" value="1"/>
</dbReference>
<dbReference type="Proteomes" id="UP001050975">
    <property type="component" value="Unassembled WGS sequence"/>
</dbReference>
<dbReference type="AlphaFoldDB" id="A0AAV3WLH5"/>
<comment type="caution">
    <text evidence="4">The sequence shown here is derived from an EMBL/GenBank/DDBJ whole genome shotgun (WGS) entry which is preliminary data.</text>
</comment>
<feature type="region of interest" description="Disordered" evidence="1">
    <location>
        <begin position="75"/>
        <end position="102"/>
    </location>
</feature>
<dbReference type="PANTHER" id="PTHR34385">
    <property type="entry name" value="D-ALANYL-D-ALANINE CARBOXYPEPTIDASE"/>
    <property type="match status" value="1"/>
</dbReference>
<dbReference type="InterPro" id="IPR058193">
    <property type="entry name" value="VanY/YodJ_core_dom"/>
</dbReference>
<dbReference type="Gene3D" id="3.30.1380.10">
    <property type="match status" value="1"/>
</dbReference>
<keyword evidence="2" id="KW-1133">Transmembrane helix</keyword>
<proteinExistence type="predicted"/>
<dbReference type="Pfam" id="PF02557">
    <property type="entry name" value="VanY"/>
    <property type="match status" value="1"/>
</dbReference>
<protein>
    <submittedName>
        <fullName evidence="4">Peptidase M15B and M15C DD-carboxypeptidase VanY/endolysin</fullName>
    </submittedName>
</protein>
<accession>A0AAV3WLH5</accession>
<sequence>MLDNAGFSEKPSKAAAESMEDIPEALRDASESASVSHLKQGGWLVGTFVGLGAIALTVGTWLTVGEQLFPSIATAPNRKTQTTSPIASPFASPSPKSTPTTPPNSLLGHLAYPEAPAKDLQAITANGQIKLRKTAAQKFMAMTAAARAQGVIIVPISGFRSVSEQQHLFFDVKAQRNQVATERAAVSAPPGYSEHHTGYAVDIGDGRTPATNLSQTFEQTAAYKWLAANAARYSFEMSFPKNNTQGVSYEPWHWRFVGDRHSLETFYQARQLSK</sequence>
<feature type="transmembrane region" description="Helical" evidence="2">
    <location>
        <begin position="43"/>
        <end position="64"/>
    </location>
</feature>
<keyword evidence="5" id="KW-1185">Reference proteome</keyword>
<dbReference type="EMBL" id="BLAY01000139">
    <property type="protein sequence ID" value="GET41889.1"/>
    <property type="molecule type" value="Genomic_DNA"/>
</dbReference>